<keyword evidence="7" id="KW-1185">Reference proteome</keyword>
<evidence type="ECO:0000259" key="4">
    <source>
        <dbReference type="Pfam" id="PF12863"/>
    </source>
</evidence>
<dbReference type="GO" id="GO:0030115">
    <property type="term" value="C:S-layer"/>
    <property type="evidence" value="ECO:0007669"/>
    <property type="project" value="UniProtKB-SubCell"/>
</dbReference>
<keyword evidence="3" id="KW-0812">Transmembrane</keyword>
<keyword evidence="3" id="KW-0472">Membrane</keyword>
<keyword evidence="3" id="KW-1133">Transmembrane helix</keyword>
<evidence type="ECO:0000313" key="7">
    <source>
        <dbReference type="Proteomes" id="UP000326500"/>
    </source>
</evidence>
<dbReference type="NCBIfam" id="TIGR04126">
    <property type="entry name" value="PGF_CTERM"/>
    <property type="match status" value="1"/>
</dbReference>
<keyword evidence="1" id="KW-0732">Signal</keyword>
<organism evidence="6 7">
    <name type="scientific">Methanoculleus thermophilus</name>
    <dbReference type="NCBI Taxonomy" id="2200"/>
    <lineage>
        <taxon>Archaea</taxon>
        <taxon>Methanobacteriati</taxon>
        <taxon>Methanobacteriota</taxon>
        <taxon>Stenosarchaea group</taxon>
        <taxon>Methanomicrobia</taxon>
        <taxon>Methanomicrobiales</taxon>
        <taxon>Methanomicrobiaceae</taxon>
        <taxon>Methanoculleus</taxon>
    </lineage>
</organism>
<feature type="domain" description="PGF-CTERM archaeal protein-sorting signal" evidence="5">
    <location>
        <begin position="764"/>
        <end position="785"/>
    </location>
</feature>
<dbReference type="Proteomes" id="UP000326500">
    <property type="component" value="Unassembled WGS sequence"/>
</dbReference>
<dbReference type="Pfam" id="PF18204">
    <property type="entry name" value="PGF-CTERM"/>
    <property type="match status" value="1"/>
</dbReference>
<gene>
    <name evidence="6" type="ORF">SAMN04488571_104194</name>
</gene>
<accession>A0A1G8ZJB4</accession>
<feature type="region of interest" description="Disordered" evidence="2">
    <location>
        <begin position="726"/>
        <end position="761"/>
    </location>
</feature>
<dbReference type="Pfam" id="PF12863">
    <property type="entry name" value="DUF3821"/>
    <property type="match status" value="1"/>
</dbReference>
<feature type="domain" description="DUF3821" evidence="4">
    <location>
        <begin position="32"/>
        <end position="226"/>
    </location>
</feature>
<evidence type="ECO:0000256" key="1">
    <source>
        <dbReference type="ARBA" id="ARBA00022729"/>
    </source>
</evidence>
<dbReference type="InterPro" id="IPR026371">
    <property type="entry name" value="PGF_CTERM"/>
</dbReference>
<dbReference type="GO" id="GO:0005886">
    <property type="term" value="C:plasma membrane"/>
    <property type="evidence" value="ECO:0007669"/>
    <property type="project" value="UniProtKB-SubCell"/>
</dbReference>
<proteinExistence type="predicted"/>
<dbReference type="InterPro" id="IPR024277">
    <property type="entry name" value="DUF3821"/>
</dbReference>
<sequence length="786" mass="81624">MKSMTKLMVVAMILAAALVVAPVAAARTISSGDTIYVGEENLDLSSVFGAASGSGNLVRFSGSLSDRNVVQVIQVSDITSFDLTATAVGSGAGTTWQAFQAGADYTDPGIAPDGRVLIENPSMNLRVLLGSTGTTSVDGQSVSRTSDIRFRIDHNLAGLNTPGMPKDYNLVEVRVTTPSGGTVTTLGGEDLKVHLGQAQWNETPVIPVANLPTGTYTARAVWSSDSADLTDSNSVTFEVTSGAVAIEADKDSVVRGNDFSVTITGESEKYYWVNITTSASTGKAQPKLVPNQVGWQSGYGDETHGLFKTTAGGTRTVAFTTNSSTDAKTYTIEVAGPVNSTGSAMSGVAVKTDSVKVRVEEGSVTITASGTGTYYVGEEITLSGTCTESDTVYLFMTGPNLGSEGVNPENLTRLNNAQPLEVDVEGDDTWSYDWDTGNLGALEAGGYTIYAVSEPRDRNNLSGAKYATATIQLRPGFVTATVSGATVASGDDIKITGTAQGSTNDVQIWIFGKNFYGDAANSRVVNVETVSVEDDGTFEYELDNTELLSSGQYFVIVQHPMSGGYAVGTNGRYLTGPGLPAAGSAGSVDLTQLTASAAANAVINALNSPYSDDKYTKLTFFLEDAWIRIDPIGDQSAGSTFTITGTTNLAAGGELIVEVTSAAFQPGAAGETSGFSSDAGTVTIQQGETANTWSFEVDGTTFRPDQYTVTVESIETQTSTSTTFNIVEGTAPTPTGTETTTPTGTETTTPTGTATTEPTPTQSPGFGALVALAGLGAVAFLVLRRD</sequence>
<dbReference type="EMBL" id="FNFT01000004">
    <property type="protein sequence ID" value="SDK14694.1"/>
    <property type="molecule type" value="Genomic_DNA"/>
</dbReference>
<dbReference type="OrthoDB" id="118064at2157"/>
<dbReference type="AlphaFoldDB" id="A0A1G8ZJB4"/>
<dbReference type="RefSeq" id="WP_066957347.1">
    <property type="nucleotide sequence ID" value="NZ_BCNX01000007.1"/>
</dbReference>
<name>A0A1G8ZJB4_9EURY</name>
<evidence type="ECO:0000256" key="3">
    <source>
        <dbReference type="SAM" id="Phobius"/>
    </source>
</evidence>
<dbReference type="NCBIfam" id="NF041431">
    <property type="entry name" value="S_layer_MEMAR"/>
    <property type="match status" value="1"/>
</dbReference>
<evidence type="ECO:0000313" key="6">
    <source>
        <dbReference type="EMBL" id="SDK14694.1"/>
    </source>
</evidence>
<evidence type="ECO:0000256" key="2">
    <source>
        <dbReference type="SAM" id="MobiDB-lite"/>
    </source>
</evidence>
<reference evidence="6 7" key="1">
    <citation type="submission" date="2016-10" db="EMBL/GenBank/DDBJ databases">
        <authorList>
            <person name="Varghese N."/>
            <person name="Submissions S."/>
        </authorList>
    </citation>
    <scope>NUCLEOTIDE SEQUENCE [LARGE SCALE GENOMIC DNA]</scope>
    <source>
        <strain evidence="6 7">DSM 2373</strain>
    </source>
</reference>
<feature type="transmembrane region" description="Helical" evidence="3">
    <location>
        <begin position="765"/>
        <end position="783"/>
    </location>
</feature>
<protein>
    <submittedName>
        <fullName evidence="6">PGF-CTERM protein</fullName>
    </submittedName>
</protein>
<evidence type="ECO:0000259" key="5">
    <source>
        <dbReference type="Pfam" id="PF18204"/>
    </source>
</evidence>